<keyword evidence="2" id="KW-0808">Transferase</keyword>
<comment type="caution">
    <text evidence="2">The sequence shown here is derived from an EMBL/GenBank/DDBJ whole genome shotgun (WGS) entry which is preliminary data.</text>
</comment>
<gene>
    <name evidence="2" type="ORF">E5676_scaffold216G00580</name>
</gene>
<keyword evidence="2" id="KW-0695">RNA-directed DNA polymerase</keyword>
<dbReference type="AlphaFoldDB" id="A0A5D3E475"/>
<evidence type="ECO:0000256" key="1">
    <source>
        <dbReference type="SAM" id="MobiDB-lite"/>
    </source>
</evidence>
<dbReference type="EMBL" id="SSTD01000775">
    <property type="protein sequence ID" value="TYK30085.1"/>
    <property type="molecule type" value="Genomic_DNA"/>
</dbReference>
<name>A0A5D3E475_CUCMM</name>
<feature type="compositionally biased region" description="Basic and acidic residues" evidence="1">
    <location>
        <begin position="115"/>
        <end position="129"/>
    </location>
</feature>
<organism evidence="2 3">
    <name type="scientific">Cucumis melo var. makuwa</name>
    <name type="common">Oriental melon</name>
    <dbReference type="NCBI Taxonomy" id="1194695"/>
    <lineage>
        <taxon>Eukaryota</taxon>
        <taxon>Viridiplantae</taxon>
        <taxon>Streptophyta</taxon>
        <taxon>Embryophyta</taxon>
        <taxon>Tracheophyta</taxon>
        <taxon>Spermatophyta</taxon>
        <taxon>Magnoliopsida</taxon>
        <taxon>eudicotyledons</taxon>
        <taxon>Gunneridae</taxon>
        <taxon>Pentapetalae</taxon>
        <taxon>rosids</taxon>
        <taxon>fabids</taxon>
        <taxon>Cucurbitales</taxon>
        <taxon>Cucurbitaceae</taxon>
        <taxon>Benincaseae</taxon>
        <taxon>Cucumis</taxon>
    </lineage>
</organism>
<feature type="region of interest" description="Disordered" evidence="1">
    <location>
        <begin position="26"/>
        <end position="50"/>
    </location>
</feature>
<reference evidence="2 3" key="1">
    <citation type="submission" date="2019-08" db="EMBL/GenBank/DDBJ databases">
        <title>Draft genome sequences of two oriental melons (Cucumis melo L. var makuwa).</title>
        <authorList>
            <person name="Kwon S.-Y."/>
        </authorList>
    </citation>
    <scope>NUCLEOTIDE SEQUENCE [LARGE SCALE GENOMIC DNA]</scope>
    <source>
        <strain evidence="3">cv. Chang Bougi</strain>
        <tissue evidence="2">Leaf</tissue>
    </source>
</reference>
<feature type="compositionally biased region" description="Polar residues" evidence="1">
    <location>
        <begin position="72"/>
        <end position="93"/>
    </location>
</feature>
<dbReference type="Proteomes" id="UP000321947">
    <property type="component" value="Unassembled WGS sequence"/>
</dbReference>
<feature type="region of interest" description="Disordered" evidence="1">
    <location>
        <begin position="64"/>
        <end position="93"/>
    </location>
</feature>
<accession>A0A5D3E475</accession>
<keyword evidence="2" id="KW-0548">Nucleotidyltransferase</keyword>
<dbReference type="GO" id="GO:0003964">
    <property type="term" value="F:RNA-directed DNA polymerase activity"/>
    <property type="evidence" value="ECO:0007669"/>
    <property type="project" value="UniProtKB-KW"/>
</dbReference>
<evidence type="ECO:0000313" key="3">
    <source>
        <dbReference type="Proteomes" id="UP000321947"/>
    </source>
</evidence>
<evidence type="ECO:0000313" key="2">
    <source>
        <dbReference type="EMBL" id="TYK30085.1"/>
    </source>
</evidence>
<sequence>MDVTFCEDRLFFLVRNFQVESVNEESNCTSKSTNPSHITLPDSDPHPMLLATNQVPRKTYYKRNLRKEIESPTDQLAPVQNSESSRDQGMTNPIESCVYGKMSENDRSDIVILKDMGEKDSVDETEIRAKTGGNEVE</sequence>
<feature type="region of interest" description="Disordered" evidence="1">
    <location>
        <begin position="111"/>
        <end position="137"/>
    </location>
</feature>
<protein>
    <submittedName>
        <fullName evidence="2">Reverse transcriptase</fullName>
    </submittedName>
</protein>
<proteinExistence type="predicted"/>
<feature type="compositionally biased region" description="Polar residues" evidence="1">
    <location>
        <begin position="26"/>
        <end position="37"/>
    </location>
</feature>